<feature type="chain" id="PRO_5031250452" description="TrbI/VirB10 family protein" evidence="2">
    <location>
        <begin position="23"/>
        <end position="362"/>
    </location>
</feature>
<protein>
    <recommendedName>
        <fullName evidence="4">TrbI/VirB10 family protein</fullName>
    </recommendedName>
</protein>
<name>A0A7V4TEQ4_9BACT</name>
<accession>A0A7V4TEQ4</accession>
<evidence type="ECO:0000256" key="2">
    <source>
        <dbReference type="SAM" id="SignalP"/>
    </source>
</evidence>
<feature type="compositionally biased region" description="Acidic residues" evidence="1">
    <location>
        <begin position="328"/>
        <end position="343"/>
    </location>
</feature>
<comment type="caution">
    <text evidence="3">The sequence shown here is derived from an EMBL/GenBank/DDBJ whole genome shotgun (WGS) entry which is preliminary data.</text>
</comment>
<dbReference type="AlphaFoldDB" id="A0A7V4TEQ4"/>
<keyword evidence="2" id="KW-0732">Signal</keyword>
<proteinExistence type="predicted"/>
<evidence type="ECO:0000256" key="1">
    <source>
        <dbReference type="SAM" id="MobiDB-lite"/>
    </source>
</evidence>
<reference evidence="3" key="1">
    <citation type="journal article" date="2020" name="mSystems">
        <title>Genome- and Community-Level Interaction Insights into Carbon Utilization and Element Cycling Functions of Hydrothermarchaeota in Hydrothermal Sediment.</title>
        <authorList>
            <person name="Zhou Z."/>
            <person name="Liu Y."/>
            <person name="Xu W."/>
            <person name="Pan J."/>
            <person name="Luo Z.H."/>
            <person name="Li M."/>
        </authorList>
    </citation>
    <scope>NUCLEOTIDE SEQUENCE [LARGE SCALE GENOMIC DNA]</scope>
    <source>
        <strain evidence="3">SpSt-82</strain>
    </source>
</reference>
<feature type="region of interest" description="Disordered" evidence="1">
    <location>
        <begin position="311"/>
        <end position="351"/>
    </location>
</feature>
<feature type="signal peptide" evidence="2">
    <location>
        <begin position="1"/>
        <end position="22"/>
    </location>
</feature>
<gene>
    <name evidence="3" type="ORF">ENW11_01400</name>
</gene>
<evidence type="ECO:0008006" key="4">
    <source>
        <dbReference type="Google" id="ProtNLM"/>
    </source>
</evidence>
<organism evidence="3">
    <name type="scientific">Candidatus Caldatribacterium saccharofermentans</name>
    <dbReference type="NCBI Taxonomy" id="1454753"/>
    <lineage>
        <taxon>Bacteria</taxon>
        <taxon>Pseudomonadati</taxon>
        <taxon>Atribacterota</taxon>
        <taxon>Atribacteria</taxon>
        <taxon>Atribacterales</taxon>
        <taxon>Candidatus Caldatribacteriaceae</taxon>
        <taxon>Candidatus Caldatribacterium</taxon>
    </lineage>
</organism>
<dbReference type="EMBL" id="DTIY01000010">
    <property type="protein sequence ID" value="HGY38452.1"/>
    <property type="molecule type" value="Genomic_DNA"/>
</dbReference>
<sequence length="362" mass="39617">MRRVFGFTVLWIFLFSVALAHAQEGTVVSPIVRDLEEMEKVLYGMPQSGSVLARVEKIERDLTGDTLSGTLMERVGRLKAFILDGTKDEPSLAFKMRAIRLTLRSEPPKSGVLLAELEELERLIFGVASSDPIGVRVDRLYRTCVDPTKAASFTVLVPKETLVKIALETELNSERNEAGDPVPYVVLEDVRIEGVLVIAKNTRGQGRIVKVRRRGAFGRPGRIEIDFGTVEAVDGTPIPLTMGERAIQENKALAYAVGASIAGLAIFGPVGAVAGVFVQGEPARVEKGKEFYLEVAEDREVAGPLEVPHFEKPEEAFPSATPLPSISEESEGIEELPETEEALPEATPTPQVEIEVQPFEEW</sequence>
<evidence type="ECO:0000313" key="3">
    <source>
        <dbReference type="EMBL" id="HGY38452.1"/>
    </source>
</evidence>